<gene>
    <name evidence="2" type="ORF">M2256_001411</name>
</gene>
<dbReference type="Proteomes" id="UP001207687">
    <property type="component" value="Unassembled WGS sequence"/>
</dbReference>
<evidence type="ECO:0000313" key="3">
    <source>
        <dbReference type="Proteomes" id="UP001207687"/>
    </source>
</evidence>
<accession>A0AAW5TTW6</accession>
<reference evidence="2" key="1">
    <citation type="submission" date="2023-08" db="EMBL/GenBank/DDBJ databases">
        <title>Genomic analyses of the natural microbiome of Caenorhabditis elegans.</title>
        <authorList>
            <person name="Samuel B."/>
        </authorList>
    </citation>
    <scope>NUCLEOTIDE SEQUENCE</scope>
    <source>
        <strain evidence="2">BIGb0220</strain>
    </source>
</reference>
<organism evidence="2 3">
    <name type="scientific">Lactococcus lactis</name>
    <dbReference type="NCBI Taxonomy" id="1358"/>
    <lineage>
        <taxon>Bacteria</taxon>
        <taxon>Bacillati</taxon>
        <taxon>Bacillota</taxon>
        <taxon>Bacilli</taxon>
        <taxon>Lactobacillales</taxon>
        <taxon>Streptococcaceae</taxon>
        <taxon>Lactococcus</taxon>
    </lineage>
</organism>
<comment type="caution">
    <text evidence="2">The sequence shown here is derived from an EMBL/GenBank/DDBJ whole genome shotgun (WGS) entry which is preliminary data.</text>
</comment>
<proteinExistence type="predicted"/>
<dbReference type="RefSeq" id="WP_242327193.1">
    <property type="nucleotide sequence ID" value="NZ_CAKOCK010000002.1"/>
</dbReference>
<sequence>MTLRKLNDNEKQALSELDLDIDKAFQEMKDSEEIDVKTITIEALHKDGDLLAVAPQFDDFSNFEVSRILLNILVANARQCTDVENFIKTIISIWGTYDEAEGNS</sequence>
<protein>
    <recommendedName>
        <fullName evidence="4">Phage protein</fullName>
    </recommendedName>
</protein>
<feature type="coiled-coil region" evidence="1">
    <location>
        <begin position="7"/>
        <end position="34"/>
    </location>
</feature>
<evidence type="ECO:0008006" key="4">
    <source>
        <dbReference type="Google" id="ProtNLM"/>
    </source>
</evidence>
<dbReference type="AlphaFoldDB" id="A0AAW5TTW6"/>
<name>A0AAW5TTW6_9LACT</name>
<dbReference type="EMBL" id="JAOQNN010000001">
    <property type="protein sequence ID" value="MCW2280953.1"/>
    <property type="molecule type" value="Genomic_DNA"/>
</dbReference>
<evidence type="ECO:0000256" key="1">
    <source>
        <dbReference type="SAM" id="Coils"/>
    </source>
</evidence>
<keyword evidence="1" id="KW-0175">Coiled coil</keyword>
<evidence type="ECO:0000313" key="2">
    <source>
        <dbReference type="EMBL" id="MCW2280953.1"/>
    </source>
</evidence>